<dbReference type="InterPro" id="IPR001054">
    <property type="entry name" value="A/G_cyclase"/>
</dbReference>
<dbReference type="InterPro" id="IPR011006">
    <property type="entry name" value="CheY-like_superfamily"/>
</dbReference>
<dbReference type="CDD" id="cd07302">
    <property type="entry name" value="CHD"/>
    <property type="match status" value="1"/>
</dbReference>
<keyword evidence="6" id="KW-1185">Reference proteome</keyword>
<dbReference type="Gene3D" id="3.30.70.1230">
    <property type="entry name" value="Nucleotide cyclase"/>
    <property type="match status" value="1"/>
</dbReference>
<dbReference type="InterPro" id="IPR001789">
    <property type="entry name" value="Sig_transdc_resp-reg_receiver"/>
</dbReference>
<comment type="caution">
    <text evidence="5">The sequence shown here is derived from an EMBL/GenBank/DDBJ whole genome shotgun (WGS) entry which is preliminary data.</text>
</comment>
<dbReference type="SUPFAM" id="SSF52172">
    <property type="entry name" value="CheY-like"/>
    <property type="match status" value="1"/>
</dbReference>
<dbReference type="OrthoDB" id="5476461at2"/>
<feature type="domain" description="Response regulatory" evidence="3">
    <location>
        <begin position="6"/>
        <end position="127"/>
    </location>
</feature>
<evidence type="ECO:0000256" key="2">
    <source>
        <dbReference type="PROSITE-ProRule" id="PRU00169"/>
    </source>
</evidence>
<dbReference type="PANTHER" id="PTHR43081">
    <property type="entry name" value="ADENYLATE CYCLASE, TERMINAL-DIFFERENTIATION SPECIFIC-RELATED"/>
    <property type="match status" value="1"/>
</dbReference>
<dbReference type="Gene3D" id="3.40.50.2300">
    <property type="match status" value="1"/>
</dbReference>
<dbReference type="RefSeq" id="WP_132421649.1">
    <property type="nucleotide sequence ID" value="NZ_SMFZ01000001.1"/>
</dbReference>
<proteinExistence type="inferred from homology"/>
<organism evidence="5 6">
    <name type="scientific">Pseudonocardia endophytica</name>
    <dbReference type="NCBI Taxonomy" id="401976"/>
    <lineage>
        <taxon>Bacteria</taxon>
        <taxon>Bacillati</taxon>
        <taxon>Actinomycetota</taxon>
        <taxon>Actinomycetes</taxon>
        <taxon>Pseudonocardiales</taxon>
        <taxon>Pseudonocardiaceae</taxon>
        <taxon>Pseudonocardia</taxon>
    </lineage>
</organism>
<dbReference type="SUPFAM" id="SSF55073">
    <property type="entry name" value="Nucleotide cyclase"/>
    <property type="match status" value="1"/>
</dbReference>
<evidence type="ECO:0000256" key="1">
    <source>
        <dbReference type="ARBA" id="ARBA00005381"/>
    </source>
</evidence>
<dbReference type="PROSITE" id="PS50125">
    <property type="entry name" value="GUANYLATE_CYCLASE_2"/>
    <property type="match status" value="1"/>
</dbReference>
<dbReference type="PANTHER" id="PTHR43081:SF1">
    <property type="entry name" value="ADENYLATE CYCLASE, TERMINAL-DIFFERENTIATION SPECIFIC"/>
    <property type="match status" value="1"/>
</dbReference>
<dbReference type="CDD" id="cd17535">
    <property type="entry name" value="REC_NarL-like"/>
    <property type="match status" value="1"/>
</dbReference>
<dbReference type="SMART" id="SM00044">
    <property type="entry name" value="CYCc"/>
    <property type="match status" value="1"/>
</dbReference>
<evidence type="ECO:0000259" key="3">
    <source>
        <dbReference type="PROSITE" id="PS50110"/>
    </source>
</evidence>
<dbReference type="Pfam" id="PF00072">
    <property type="entry name" value="Response_reg"/>
    <property type="match status" value="1"/>
</dbReference>
<protein>
    <submittedName>
        <fullName evidence="5">DNA-binding NarL/FixJ family response regulator</fullName>
    </submittedName>
</protein>
<feature type="domain" description="Guanylate cyclase" evidence="4">
    <location>
        <begin position="254"/>
        <end position="386"/>
    </location>
</feature>
<name>A0A4R1HZ01_PSEEN</name>
<evidence type="ECO:0000313" key="5">
    <source>
        <dbReference type="EMBL" id="TCK25339.1"/>
    </source>
</evidence>
<dbReference type="Pfam" id="PF00211">
    <property type="entry name" value="Guanylate_cyc"/>
    <property type="match status" value="1"/>
</dbReference>
<dbReference type="EMBL" id="SMFZ01000001">
    <property type="protein sequence ID" value="TCK25339.1"/>
    <property type="molecule type" value="Genomic_DNA"/>
</dbReference>
<dbReference type="GO" id="GO:0000160">
    <property type="term" value="P:phosphorelay signal transduction system"/>
    <property type="evidence" value="ECO:0007669"/>
    <property type="project" value="InterPro"/>
</dbReference>
<dbReference type="GO" id="GO:0003677">
    <property type="term" value="F:DNA binding"/>
    <property type="evidence" value="ECO:0007669"/>
    <property type="project" value="UniProtKB-KW"/>
</dbReference>
<comment type="similarity">
    <text evidence="1">Belongs to the adenylyl cyclase class-3 family.</text>
</comment>
<dbReference type="GO" id="GO:0004016">
    <property type="term" value="F:adenylate cyclase activity"/>
    <property type="evidence" value="ECO:0007669"/>
    <property type="project" value="UniProtKB-ARBA"/>
</dbReference>
<dbReference type="Proteomes" id="UP000295560">
    <property type="component" value="Unassembled WGS sequence"/>
</dbReference>
<dbReference type="InterPro" id="IPR050697">
    <property type="entry name" value="Adenylyl/Guanylyl_Cyclase_3/4"/>
</dbReference>
<sequence length="434" mass="45364">MPHRIGLFLADDNLIVREGVRALLELEDDFEVLGTAADYDGLVAGAEATSPAVVVTDIRMPPAFGREGIDAAQQVRKRHPGTGVVVLSQFDDPDYAVALLADGAAGYAYLLKDRVAEGDQLARAVREVAAGGSMLDPAIVAALTRPVRRGDLTDDEEDLLQRVGAGMPIKAIAAARRTTPADVATAVERLFVRLAEGLGAGDRQCLTRLKTLQQAIVDREEQGEALSRLLPDGIADRLRAGGHAVGDTERLQVTVLMSDIRGYSAIAERTDPGALAGQLGTHRAAMNGAIHAEHGTVMQFVGDAVMAVFGAPEPSTDHADRAVAAASAMHRAQADVNAEFARRGLEPFGLGIGLSTGEVAAALLGSAERVEYSLVGATVNLTQRLQQWAAAGETVLSVPTHAALTTPVTALELEPAPVKGSAAPVRAWRIGASA</sequence>
<dbReference type="InterPro" id="IPR058245">
    <property type="entry name" value="NreC/VraR/RcsB-like_REC"/>
</dbReference>
<gene>
    <name evidence="5" type="ORF">EV378_1143</name>
</gene>
<dbReference type="AlphaFoldDB" id="A0A4R1HZ01"/>
<keyword evidence="5" id="KW-0238">DNA-binding</keyword>
<dbReference type="GO" id="GO:0009190">
    <property type="term" value="P:cyclic nucleotide biosynthetic process"/>
    <property type="evidence" value="ECO:0007669"/>
    <property type="project" value="InterPro"/>
</dbReference>
<evidence type="ECO:0000259" key="4">
    <source>
        <dbReference type="PROSITE" id="PS50125"/>
    </source>
</evidence>
<evidence type="ECO:0000313" key="6">
    <source>
        <dbReference type="Proteomes" id="UP000295560"/>
    </source>
</evidence>
<reference evidence="5 6" key="1">
    <citation type="submission" date="2019-03" db="EMBL/GenBank/DDBJ databases">
        <title>Sequencing the genomes of 1000 actinobacteria strains.</title>
        <authorList>
            <person name="Klenk H.-P."/>
        </authorList>
    </citation>
    <scope>NUCLEOTIDE SEQUENCE [LARGE SCALE GENOMIC DNA]</scope>
    <source>
        <strain evidence="5 6">DSM 44969</strain>
    </source>
</reference>
<accession>A0A4R1HZ01</accession>
<feature type="modified residue" description="4-aspartylphosphate" evidence="2">
    <location>
        <position position="57"/>
    </location>
</feature>
<dbReference type="PROSITE" id="PS50110">
    <property type="entry name" value="RESPONSE_REGULATORY"/>
    <property type="match status" value="1"/>
</dbReference>
<keyword evidence="2" id="KW-0597">Phosphoprotein</keyword>
<dbReference type="SMART" id="SM00448">
    <property type="entry name" value="REC"/>
    <property type="match status" value="1"/>
</dbReference>
<dbReference type="InterPro" id="IPR029787">
    <property type="entry name" value="Nucleotide_cyclase"/>
</dbReference>